<dbReference type="OrthoDB" id="2297961at2"/>
<evidence type="ECO:0000313" key="2">
    <source>
        <dbReference type="EMBL" id="KRM00548.1"/>
    </source>
</evidence>
<name>A0A0R1VA82_9LACO</name>
<keyword evidence="1" id="KW-0472">Membrane</keyword>
<organism evidence="2 3">
    <name type="scientific">Liquorilactobacillus satsumensis DSM 16230 = JCM 12392</name>
    <dbReference type="NCBI Taxonomy" id="1423801"/>
    <lineage>
        <taxon>Bacteria</taxon>
        <taxon>Bacillati</taxon>
        <taxon>Bacillota</taxon>
        <taxon>Bacilli</taxon>
        <taxon>Lactobacillales</taxon>
        <taxon>Lactobacillaceae</taxon>
        <taxon>Liquorilactobacillus</taxon>
    </lineage>
</organism>
<dbReference type="Proteomes" id="UP000051166">
    <property type="component" value="Unassembled WGS sequence"/>
</dbReference>
<feature type="transmembrane region" description="Helical" evidence="1">
    <location>
        <begin position="7"/>
        <end position="31"/>
    </location>
</feature>
<reference evidence="2 3" key="1">
    <citation type="journal article" date="2015" name="Genome Announc.">
        <title>Expanding the biotechnology potential of lactobacilli through comparative genomics of 213 strains and associated genera.</title>
        <authorList>
            <person name="Sun Z."/>
            <person name="Harris H.M."/>
            <person name="McCann A."/>
            <person name="Guo C."/>
            <person name="Argimon S."/>
            <person name="Zhang W."/>
            <person name="Yang X."/>
            <person name="Jeffery I.B."/>
            <person name="Cooney J.C."/>
            <person name="Kagawa T.F."/>
            <person name="Liu W."/>
            <person name="Song Y."/>
            <person name="Salvetti E."/>
            <person name="Wrobel A."/>
            <person name="Rasinkangas P."/>
            <person name="Parkhill J."/>
            <person name="Rea M.C."/>
            <person name="O'Sullivan O."/>
            <person name="Ritari J."/>
            <person name="Douillard F.P."/>
            <person name="Paul Ross R."/>
            <person name="Yang R."/>
            <person name="Briner A.E."/>
            <person name="Felis G.E."/>
            <person name="de Vos W.M."/>
            <person name="Barrangou R."/>
            <person name="Klaenhammer T.R."/>
            <person name="Caufield P.W."/>
            <person name="Cui Y."/>
            <person name="Zhang H."/>
            <person name="O'Toole P.W."/>
        </authorList>
    </citation>
    <scope>NUCLEOTIDE SEQUENCE [LARGE SCALE GENOMIC DNA]</scope>
    <source>
        <strain evidence="2 3">DSM 16230</strain>
    </source>
</reference>
<accession>A0A0R1VA82</accession>
<keyword evidence="1" id="KW-0812">Transmembrane</keyword>
<dbReference type="EMBL" id="AZFQ01000006">
    <property type="protein sequence ID" value="KRM00548.1"/>
    <property type="molecule type" value="Genomic_DNA"/>
</dbReference>
<comment type="caution">
    <text evidence="2">The sequence shown here is derived from an EMBL/GenBank/DDBJ whole genome shotgun (WGS) entry which is preliminary data.</text>
</comment>
<keyword evidence="1" id="KW-1133">Transmembrane helix</keyword>
<evidence type="ECO:0000313" key="3">
    <source>
        <dbReference type="Proteomes" id="UP000051166"/>
    </source>
</evidence>
<sequence length="96" mass="10678">MQKSVKAYLLSSGTLLIVVIGLIFSGQLLYYHQRLLTLRNTVHYNTAITLRNLAISNGITNENVIIYSAGTVTKKEHLFVVKLSSGAELELNDAHY</sequence>
<evidence type="ECO:0000256" key="1">
    <source>
        <dbReference type="SAM" id="Phobius"/>
    </source>
</evidence>
<gene>
    <name evidence="2" type="ORF">FD50_GL000858</name>
</gene>
<protein>
    <submittedName>
        <fullName evidence="2">Uncharacterized protein</fullName>
    </submittedName>
</protein>
<dbReference type="GeneID" id="98306984"/>
<dbReference type="AlphaFoldDB" id="A0A0R1VA82"/>
<dbReference type="PATRIC" id="fig|1423801.4.peg.871"/>
<dbReference type="STRING" id="1423801.FD50_GL000858"/>
<keyword evidence="3" id="KW-1185">Reference proteome</keyword>
<dbReference type="RefSeq" id="WP_054757921.1">
    <property type="nucleotide sequence ID" value="NZ_AZFQ01000006.1"/>
</dbReference>
<proteinExistence type="predicted"/>